<keyword evidence="1" id="KW-0472">Membrane</keyword>
<dbReference type="EMBL" id="JAHHHD010000062">
    <property type="protein sequence ID" value="MBW4662198.1"/>
    <property type="molecule type" value="Genomic_DNA"/>
</dbReference>
<evidence type="ECO:0000313" key="2">
    <source>
        <dbReference type="EMBL" id="MBW4662198.1"/>
    </source>
</evidence>
<accession>A0A951US60</accession>
<dbReference type="AlphaFoldDB" id="A0A951US60"/>
<evidence type="ECO:0000313" key="3">
    <source>
        <dbReference type="Proteomes" id="UP000757435"/>
    </source>
</evidence>
<keyword evidence="1" id="KW-1133">Transmembrane helix</keyword>
<protein>
    <submittedName>
        <fullName evidence="2">Uncharacterized protein</fullName>
    </submittedName>
</protein>
<name>A0A951US60_9CYAN</name>
<reference evidence="2" key="1">
    <citation type="submission" date="2021-05" db="EMBL/GenBank/DDBJ databases">
        <authorList>
            <person name="Pietrasiak N."/>
            <person name="Ward R."/>
            <person name="Stajich J.E."/>
            <person name="Kurbessoian T."/>
        </authorList>
    </citation>
    <scope>NUCLEOTIDE SEQUENCE</scope>
    <source>
        <strain evidence="2">UHER 2000/2452</strain>
    </source>
</reference>
<comment type="caution">
    <text evidence="2">The sequence shown here is derived from an EMBL/GenBank/DDBJ whole genome shotgun (WGS) entry which is preliminary data.</text>
</comment>
<proteinExistence type="predicted"/>
<organism evidence="2 3">
    <name type="scientific">Drouetiella hepatica Uher 2000/2452</name>
    <dbReference type="NCBI Taxonomy" id="904376"/>
    <lineage>
        <taxon>Bacteria</taxon>
        <taxon>Bacillati</taxon>
        <taxon>Cyanobacteriota</taxon>
        <taxon>Cyanophyceae</taxon>
        <taxon>Oculatellales</taxon>
        <taxon>Oculatellaceae</taxon>
        <taxon>Drouetiella</taxon>
    </lineage>
</organism>
<feature type="transmembrane region" description="Helical" evidence="1">
    <location>
        <begin position="12"/>
        <end position="31"/>
    </location>
</feature>
<sequence length="425" mass="47137">MQANNSATQSKTEIALGNLMAGTLSVAGMLTIAYQPWYVGIPIASISSFLGFGVAQRHKKYELTLVDYWQGFEGFCDEGEEFIDPAFDWIGKRAQPLYQKYVVPKIPPVAAALLDAASAEKDDSWLTQKMIRASKFVLGGKGTGKSVWIRYEARRFKAENPTGTVRIVDLHALDGDDEQWLPGLDPDSYLAATVAEGMGFIRELLQVGRDRIASKSTDHPEYKLIVDEFQAFRNRASNEEKSQIDEAIQFSQDELRKYKVNVTLTSKSRKKGMTGQDSSVIDQMDFMALGNAIADPNNVVPYDINAKELTAKRQAVAALPGCRYACVYRPMDGEPEIKVVPDDLPERSACITFGVLGDELSEDDLWLEENRPTIEEMRDNGLSLSKIADSLGIKRENKNTRYQLLKSLVPPTTLIPQNSGAGSSF</sequence>
<gene>
    <name evidence="2" type="ORF">KME15_26395</name>
</gene>
<evidence type="ECO:0000256" key="1">
    <source>
        <dbReference type="SAM" id="Phobius"/>
    </source>
</evidence>
<dbReference type="Proteomes" id="UP000757435">
    <property type="component" value="Unassembled WGS sequence"/>
</dbReference>
<reference evidence="2" key="2">
    <citation type="journal article" date="2022" name="Microbiol. Resour. Announc.">
        <title>Metagenome Sequencing to Explore Phylogenomics of Terrestrial Cyanobacteria.</title>
        <authorList>
            <person name="Ward R.D."/>
            <person name="Stajich J.E."/>
            <person name="Johansen J.R."/>
            <person name="Huntemann M."/>
            <person name="Clum A."/>
            <person name="Foster B."/>
            <person name="Foster B."/>
            <person name="Roux S."/>
            <person name="Palaniappan K."/>
            <person name="Varghese N."/>
            <person name="Mukherjee S."/>
            <person name="Reddy T.B.K."/>
            <person name="Daum C."/>
            <person name="Copeland A."/>
            <person name="Chen I.A."/>
            <person name="Ivanova N.N."/>
            <person name="Kyrpides N.C."/>
            <person name="Shapiro N."/>
            <person name="Eloe-Fadrosh E.A."/>
            <person name="Pietrasiak N."/>
        </authorList>
    </citation>
    <scope>NUCLEOTIDE SEQUENCE</scope>
    <source>
        <strain evidence="2">UHER 2000/2452</strain>
    </source>
</reference>
<keyword evidence="1" id="KW-0812">Transmembrane</keyword>